<dbReference type="SUPFAM" id="SSF46785">
    <property type="entry name" value="Winged helix' DNA-binding domain"/>
    <property type="match status" value="1"/>
</dbReference>
<dbReference type="InterPro" id="IPR036388">
    <property type="entry name" value="WH-like_DNA-bd_sf"/>
</dbReference>
<dbReference type="InterPro" id="IPR036390">
    <property type="entry name" value="WH_DNA-bd_sf"/>
</dbReference>
<keyword evidence="3" id="KW-1185">Reference proteome</keyword>
<dbReference type="InterPro" id="IPR043129">
    <property type="entry name" value="ATPase_NBD"/>
</dbReference>
<dbReference type="InterPro" id="IPR049874">
    <property type="entry name" value="ROK_cs"/>
</dbReference>
<gene>
    <name evidence="2" type="ordered locus">Psta_2492</name>
</gene>
<dbReference type="Gene3D" id="3.30.420.40">
    <property type="match status" value="2"/>
</dbReference>
<dbReference type="KEGG" id="psl:Psta_2492"/>
<dbReference type="Pfam" id="PF00480">
    <property type="entry name" value="ROK"/>
    <property type="match status" value="1"/>
</dbReference>
<dbReference type="PANTHER" id="PTHR18964:SF149">
    <property type="entry name" value="BIFUNCTIONAL UDP-N-ACETYLGLUCOSAMINE 2-EPIMERASE_N-ACETYLMANNOSAMINE KINASE"/>
    <property type="match status" value="1"/>
</dbReference>
<dbReference type="Gene3D" id="1.10.10.10">
    <property type="entry name" value="Winged helix-like DNA-binding domain superfamily/Winged helix DNA-binding domain"/>
    <property type="match status" value="1"/>
</dbReference>
<dbReference type="SUPFAM" id="SSF53067">
    <property type="entry name" value="Actin-like ATPase domain"/>
    <property type="match status" value="1"/>
</dbReference>
<dbReference type="InterPro" id="IPR000600">
    <property type="entry name" value="ROK"/>
</dbReference>
<organism evidence="2 3">
    <name type="scientific">Pirellula staleyi (strain ATCC 27377 / DSM 6068 / ICPB 4128)</name>
    <name type="common">Pirella staleyi</name>
    <dbReference type="NCBI Taxonomy" id="530564"/>
    <lineage>
        <taxon>Bacteria</taxon>
        <taxon>Pseudomonadati</taxon>
        <taxon>Planctomycetota</taxon>
        <taxon>Planctomycetia</taxon>
        <taxon>Pirellulales</taxon>
        <taxon>Pirellulaceae</taxon>
        <taxon>Pirellula</taxon>
    </lineage>
</organism>
<dbReference type="PANTHER" id="PTHR18964">
    <property type="entry name" value="ROK (REPRESSOR, ORF, KINASE) FAMILY"/>
    <property type="match status" value="1"/>
</dbReference>
<dbReference type="eggNOG" id="COG2345">
    <property type="taxonomic scope" value="Bacteria"/>
</dbReference>
<name>D2R4U5_PIRSD</name>
<evidence type="ECO:0000313" key="3">
    <source>
        <dbReference type="Proteomes" id="UP000001887"/>
    </source>
</evidence>
<dbReference type="AlphaFoldDB" id="D2R4U5"/>
<reference evidence="2 3" key="1">
    <citation type="journal article" date="2009" name="Stand. Genomic Sci.">
        <title>Complete genome sequence of Pirellula staleyi type strain (ATCC 27377).</title>
        <authorList>
            <person name="Clum A."/>
            <person name="Tindall B.J."/>
            <person name="Sikorski J."/>
            <person name="Ivanova N."/>
            <person name="Mavrommatis K."/>
            <person name="Lucas S."/>
            <person name="Glavina del Rio T."/>
            <person name="Nolan M."/>
            <person name="Chen F."/>
            <person name="Tice H."/>
            <person name="Pitluck S."/>
            <person name="Cheng J.F."/>
            <person name="Chertkov O."/>
            <person name="Brettin T."/>
            <person name="Han C."/>
            <person name="Detter J.C."/>
            <person name="Kuske C."/>
            <person name="Bruce D."/>
            <person name="Goodwin L."/>
            <person name="Ovchinikova G."/>
            <person name="Pati A."/>
            <person name="Mikhailova N."/>
            <person name="Chen A."/>
            <person name="Palaniappan K."/>
            <person name="Land M."/>
            <person name="Hauser L."/>
            <person name="Chang Y.J."/>
            <person name="Jeffries C.D."/>
            <person name="Chain P."/>
            <person name="Rohde M."/>
            <person name="Goker M."/>
            <person name="Bristow J."/>
            <person name="Eisen J.A."/>
            <person name="Markowitz V."/>
            <person name="Hugenholtz P."/>
            <person name="Kyrpides N.C."/>
            <person name="Klenk H.P."/>
            <person name="Lapidus A."/>
        </authorList>
    </citation>
    <scope>NUCLEOTIDE SEQUENCE [LARGE SCALE GENOMIC DNA]</scope>
    <source>
        <strain evidence="3">ATCC 27377 / DSM 6068 / ICPB 4128</strain>
    </source>
</reference>
<dbReference type="PROSITE" id="PS01125">
    <property type="entry name" value="ROK"/>
    <property type="match status" value="1"/>
</dbReference>
<dbReference type="STRING" id="530564.Psta_2492"/>
<evidence type="ECO:0000256" key="1">
    <source>
        <dbReference type="ARBA" id="ARBA00006479"/>
    </source>
</evidence>
<sequence>MRVTSSGARPSMLRELNVRQVVAAVQKHGPLSRADITRLTGISGPTVTRAVMSLLDAGVFEEGALQQAAVGRPGKVVQLASKTVTVLGVVVGARTCEVVASGLDGEMLEGSIVQFATPAKYEQLVSEICRAAQQLVDAGGRTALAVGVSLPGLYDSRTGSTVVSPNVPQTNGRQLGADLAKKLELKTAVLQECDSLCQAEQTFGEARGCSDFAMLDISEGLGLGVMHGGRLLDGHSGLAGELGHVTVNLAGRKCGCGNVGCLETEATDTALATALGERLGRTLSFDDAMQMIQSGELDPEQELTQVLEYLAVGVAAVINIFNPSKLFIYGRVLDVQPTVFERLLALVARRALAPSRADCEIIRARGNKRLGAIAAAIEVATSVTNSDGQDV</sequence>
<dbReference type="Proteomes" id="UP000001887">
    <property type="component" value="Chromosome"/>
</dbReference>
<dbReference type="OrthoDB" id="9795247at2"/>
<protein>
    <submittedName>
        <fullName evidence="2">ROK family protein</fullName>
    </submittedName>
</protein>
<evidence type="ECO:0000313" key="2">
    <source>
        <dbReference type="EMBL" id="ADB17161.1"/>
    </source>
</evidence>
<dbReference type="Pfam" id="PF13412">
    <property type="entry name" value="HTH_24"/>
    <property type="match status" value="1"/>
</dbReference>
<comment type="similarity">
    <text evidence="1">Belongs to the ROK (NagC/XylR) family.</text>
</comment>
<proteinExistence type="inferred from homology"/>
<accession>D2R4U5</accession>
<dbReference type="HOGENOM" id="CLU_036604_13_2_0"/>
<dbReference type="eggNOG" id="COG1940">
    <property type="taxonomic scope" value="Bacteria"/>
</dbReference>
<dbReference type="EMBL" id="CP001848">
    <property type="protein sequence ID" value="ADB17161.1"/>
    <property type="molecule type" value="Genomic_DNA"/>
</dbReference>